<dbReference type="RefSeq" id="WP_376981290.1">
    <property type="nucleotide sequence ID" value="NZ_JBHLSV010000015.1"/>
</dbReference>
<dbReference type="SUPFAM" id="SSF53822">
    <property type="entry name" value="Periplasmic binding protein-like I"/>
    <property type="match status" value="1"/>
</dbReference>
<dbReference type="EMBL" id="JBHLSV010000015">
    <property type="protein sequence ID" value="MFC0674834.1"/>
    <property type="molecule type" value="Genomic_DNA"/>
</dbReference>
<dbReference type="InterPro" id="IPR051010">
    <property type="entry name" value="BCAA_transport"/>
</dbReference>
<evidence type="ECO:0000256" key="2">
    <source>
        <dbReference type="ARBA" id="ARBA00022729"/>
    </source>
</evidence>
<dbReference type="Gene3D" id="3.40.50.2300">
    <property type="match status" value="2"/>
</dbReference>
<comment type="caution">
    <text evidence="6">The sequence shown here is derived from an EMBL/GenBank/DDBJ whole genome shotgun (WGS) entry which is preliminary data.</text>
</comment>
<comment type="similarity">
    <text evidence="1">Belongs to the leucine-binding protein family.</text>
</comment>
<gene>
    <name evidence="6" type="ORF">ACFFF6_12775</name>
</gene>
<keyword evidence="2 4" id="KW-0732">Signal</keyword>
<dbReference type="PANTHER" id="PTHR30483:SF6">
    <property type="entry name" value="PERIPLASMIC BINDING PROTEIN OF ABC TRANSPORTER FOR NATURAL AMINO ACIDS"/>
    <property type="match status" value="1"/>
</dbReference>
<feature type="domain" description="Leucine-binding protein" evidence="5">
    <location>
        <begin position="53"/>
        <end position="267"/>
    </location>
</feature>
<evidence type="ECO:0000313" key="7">
    <source>
        <dbReference type="Proteomes" id="UP001589793"/>
    </source>
</evidence>
<feature type="chain" id="PRO_5045769567" evidence="4">
    <location>
        <begin position="24"/>
        <end position="443"/>
    </location>
</feature>
<dbReference type="PROSITE" id="PS51257">
    <property type="entry name" value="PROKAR_LIPOPROTEIN"/>
    <property type="match status" value="1"/>
</dbReference>
<keyword evidence="7" id="KW-1185">Reference proteome</keyword>
<evidence type="ECO:0000256" key="3">
    <source>
        <dbReference type="SAM" id="MobiDB-lite"/>
    </source>
</evidence>
<feature type="signal peptide" evidence="4">
    <location>
        <begin position="1"/>
        <end position="23"/>
    </location>
</feature>
<sequence>MSLTRRRALASLGVSALGAGALAACTPIGRRGRSTTPPPTASDRTAPTSPLVIGSIGSGFGEPGQVETQIRLAVGEAVERINTVDGGLFGQDVELVERIVLEEPGDDPAEQIEALAAQGVQVLVSSLEDAQLIAALPTIVARGMAVLCPWSSSKAVREQAEASGLLFRLVPPDEAIAAAHVEAALTSPPKGTTPGTVFYVAPDTTAGRSLRAELELQLNPAGGTLLEPVLYPPGEPLAVADIAARVLAAPPALLILQGGPECGPLASAVHEGTKDASGRSQVSIRTRMGPAASVDYSRASLPAESLSDAEGTVPGALLSTGDFADIMLNLDTTLVSEGFAFGQQAYDAVVIACLAAQRALSIVGSEIAAEVPAVLTGSSACEAYYDCRQLLSEGSDVAYSGMSGQLELDSVGDLRSGELRRITWDETGARVIGDSTTRFTRPG</sequence>
<name>A0ABV6RCY4_9MICO</name>
<evidence type="ECO:0000256" key="4">
    <source>
        <dbReference type="SAM" id="SignalP"/>
    </source>
</evidence>
<reference evidence="6 7" key="1">
    <citation type="submission" date="2024-09" db="EMBL/GenBank/DDBJ databases">
        <authorList>
            <person name="Sun Q."/>
            <person name="Mori K."/>
        </authorList>
    </citation>
    <scope>NUCLEOTIDE SEQUENCE [LARGE SCALE GENOMIC DNA]</scope>
    <source>
        <strain evidence="6 7">CICC 10874</strain>
    </source>
</reference>
<dbReference type="PANTHER" id="PTHR30483">
    <property type="entry name" value="LEUCINE-SPECIFIC-BINDING PROTEIN"/>
    <property type="match status" value="1"/>
</dbReference>
<protein>
    <submittedName>
        <fullName evidence="6">ABC transporter substrate-binding protein</fullName>
    </submittedName>
</protein>
<dbReference type="InterPro" id="IPR028082">
    <property type="entry name" value="Peripla_BP_I"/>
</dbReference>
<evidence type="ECO:0000256" key="1">
    <source>
        <dbReference type="ARBA" id="ARBA00010062"/>
    </source>
</evidence>
<dbReference type="Proteomes" id="UP001589793">
    <property type="component" value="Unassembled WGS sequence"/>
</dbReference>
<evidence type="ECO:0000259" key="5">
    <source>
        <dbReference type="Pfam" id="PF13458"/>
    </source>
</evidence>
<evidence type="ECO:0000313" key="6">
    <source>
        <dbReference type="EMBL" id="MFC0674834.1"/>
    </source>
</evidence>
<proteinExistence type="inferred from homology"/>
<dbReference type="InterPro" id="IPR006311">
    <property type="entry name" value="TAT_signal"/>
</dbReference>
<accession>A0ABV6RCY4</accession>
<dbReference type="PROSITE" id="PS51318">
    <property type="entry name" value="TAT"/>
    <property type="match status" value="1"/>
</dbReference>
<dbReference type="InterPro" id="IPR028081">
    <property type="entry name" value="Leu-bd"/>
</dbReference>
<feature type="region of interest" description="Disordered" evidence="3">
    <location>
        <begin position="28"/>
        <end position="48"/>
    </location>
</feature>
<dbReference type="Pfam" id="PF13458">
    <property type="entry name" value="Peripla_BP_6"/>
    <property type="match status" value="1"/>
</dbReference>
<organism evidence="6 7">
    <name type="scientific">Brachybacterium hainanense</name>
    <dbReference type="NCBI Taxonomy" id="1541174"/>
    <lineage>
        <taxon>Bacteria</taxon>
        <taxon>Bacillati</taxon>
        <taxon>Actinomycetota</taxon>
        <taxon>Actinomycetes</taxon>
        <taxon>Micrococcales</taxon>
        <taxon>Dermabacteraceae</taxon>
        <taxon>Brachybacterium</taxon>
    </lineage>
</organism>